<name>A0AAV8GGZ3_9POAL</name>
<evidence type="ECO:0000313" key="3">
    <source>
        <dbReference type="EMBL" id="KAJ4801752.1"/>
    </source>
</evidence>
<comment type="caution">
    <text evidence="3">The sequence shown here is derived from an EMBL/GenBank/DDBJ whole genome shotgun (WGS) entry which is preliminary data.</text>
</comment>
<accession>A0AAV8GGZ3</accession>
<keyword evidence="3" id="KW-0346">Stress response</keyword>
<sequence>MEPTINVSFEIDSNGILNVTAQDIGTGHQSKITVTNDEGRLSDEQIGKMIKDAEAFKGEDLEHKRKVDARIALEKYAYNMRNTIRSSKIAPKLSLANKRAIDDATMQAINWVEDNLLPDSAEAEAKLHELRGICEPIIAKIYQESR</sequence>
<keyword evidence="2" id="KW-0067">ATP-binding</keyword>
<keyword evidence="4" id="KW-1185">Reference proteome</keyword>
<dbReference type="GO" id="GO:0140662">
    <property type="term" value="F:ATP-dependent protein folding chaperone"/>
    <property type="evidence" value="ECO:0007669"/>
    <property type="project" value="InterPro"/>
</dbReference>
<evidence type="ECO:0000256" key="1">
    <source>
        <dbReference type="ARBA" id="ARBA00022741"/>
    </source>
</evidence>
<dbReference type="Proteomes" id="UP001140206">
    <property type="component" value="Chromosome 2"/>
</dbReference>
<dbReference type="SUPFAM" id="SSF100920">
    <property type="entry name" value="Heat shock protein 70kD (HSP70), peptide-binding domain"/>
    <property type="match status" value="1"/>
</dbReference>
<evidence type="ECO:0000256" key="2">
    <source>
        <dbReference type="ARBA" id="ARBA00022840"/>
    </source>
</evidence>
<dbReference type="InterPro" id="IPR013126">
    <property type="entry name" value="Hsp_70_fam"/>
</dbReference>
<evidence type="ECO:0000313" key="4">
    <source>
        <dbReference type="Proteomes" id="UP001140206"/>
    </source>
</evidence>
<dbReference type="GO" id="GO:0005524">
    <property type="term" value="F:ATP binding"/>
    <property type="evidence" value="ECO:0007669"/>
    <property type="project" value="UniProtKB-KW"/>
</dbReference>
<dbReference type="EMBL" id="JAMFTS010000002">
    <property type="protein sequence ID" value="KAJ4801752.1"/>
    <property type="molecule type" value="Genomic_DNA"/>
</dbReference>
<dbReference type="AlphaFoldDB" id="A0AAV8GGZ3"/>
<reference evidence="3" key="1">
    <citation type="submission" date="2022-08" db="EMBL/GenBank/DDBJ databases">
        <authorList>
            <person name="Marques A."/>
        </authorList>
    </citation>
    <scope>NUCLEOTIDE SEQUENCE</scope>
    <source>
        <strain evidence="3">RhyPub2mFocal</strain>
        <tissue evidence="3">Leaves</tissue>
    </source>
</reference>
<gene>
    <name evidence="3" type="ORF">LUZ62_052998</name>
</gene>
<proteinExistence type="predicted"/>
<dbReference type="PANTHER" id="PTHR19375">
    <property type="entry name" value="HEAT SHOCK PROTEIN 70KDA"/>
    <property type="match status" value="1"/>
</dbReference>
<dbReference type="Gene3D" id="1.20.1270.10">
    <property type="match status" value="1"/>
</dbReference>
<protein>
    <submittedName>
        <fullName evidence="3">70 kDa heat shock protein</fullName>
    </submittedName>
</protein>
<dbReference type="Pfam" id="PF00012">
    <property type="entry name" value="HSP70"/>
    <property type="match status" value="1"/>
</dbReference>
<dbReference type="InterPro" id="IPR029047">
    <property type="entry name" value="HSP70_peptide-bd_sf"/>
</dbReference>
<keyword evidence="1" id="KW-0547">Nucleotide-binding</keyword>
<dbReference type="Gene3D" id="2.60.34.10">
    <property type="entry name" value="Substrate Binding Domain Of DNAk, Chain A, domain 1"/>
    <property type="match status" value="1"/>
</dbReference>
<dbReference type="SUPFAM" id="SSF100934">
    <property type="entry name" value="Heat shock protein 70kD (HSP70), C-terminal subdomain"/>
    <property type="match status" value="1"/>
</dbReference>
<dbReference type="InterPro" id="IPR029048">
    <property type="entry name" value="HSP70_C_sf"/>
</dbReference>
<organism evidence="3 4">
    <name type="scientific">Rhynchospora pubera</name>
    <dbReference type="NCBI Taxonomy" id="906938"/>
    <lineage>
        <taxon>Eukaryota</taxon>
        <taxon>Viridiplantae</taxon>
        <taxon>Streptophyta</taxon>
        <taxon>Embryophyta</taxon>
        <taxon>Tracheophyta</taxon>
        <taxon>Spermatophyta</taxon>
        <taxon>Magnoliopsida</taxon>
        <taxon>Liliopsida</taxon>
        <taxon>Poales</taxon>
        <taxon>Cyperaceae</taxon>
        <taxon>Cyperoideae</taxon>
        <taxon>Rhynchosporeae</taxon>
        <taxon>Rhynchospora</taxon>
    </lineage>
</organism>